<dbReference type="Proteomes" id="UP000276133">
    <property type="component" value="Unassembled WGS sequence"/>
</dbReference>
<protein>
    <submittedName>
        <fullName evidence="2">Uncharacterized protein</fullName>
    </submittedName>
</protein>
<reference evidence="2 3" key="1">
    <citation type="journal article" date="2018" name="Sci. Rep.">
        <title>Genomic signatures of local adaptation to the degree of environmental predictability in rotifers.</title>
        <authorList>
            <person name="Franch-Gras L."/>
            <person name="Hahn C."/>
            <person name="Garcia-Roger E.M."/>
            <person name="Carmona M.J."/>
            <person name="Serra M."/>
            <person name="Gomez A."/>
        </authorList>
    </citation>
    <scope>NUCLEOTIDE SEQUENCE [LARGE SCALE GENOMIC DNA]</scope>
    <source>
        <strain evidence="2">HYR1</strain>
    </source>
</reference>
<proteinExistence type="predicted"/>
<organism evidence="2 3">
    <name type="scientific">Brachionus plicatilis</name>
    <name type="common">Marine rotifer</name>
    <name type="synonym">Brachionus muelleri</name>
    <dbReference type="NCBI Taxonomy" id="10195"/>
    <lineage>
        <taxon>Eukaryota</taxon>
        <taxon>Metazoa</taxon>
        <taxon>Spiralia</taxon>
        <taxon>Gnathifera</taxon>
        <taxon>Rotifera</taxon>
        <taxon>Eurotatoria</taxon>
        <taxon>Monogononta</taxon>
        <taxon>Pseudotrocha</taxon>
        <taxon>Ploima</taxon>
        <taxon>Brachionidae</taxon>
        <taxon>Brachionus</taxon>
    </lineage>
</organism>
<evidence type="ECO:0000256" key="1">
    <source>
        <dbReference type="SAM" id="Phobius"/>
    </source>
</evidence>
<evidence type="ECO:0000313" key="3">
    <source>
        <dbReference type="Proteomes" id="UP000276133"/>
    </source>
</evidence>
<evidence type="ECO:0000313" key="2">
    <source>
        <dbReference type="EMBL" id="RNA30314.1"/>
    </source>
</evidence>
<dbReference type="EMBL" id="REGN01002102">
    <property type="protein sequence ID" value="RNA30314.1"/>
    <property type="molecule type" value="Genomic_DNA"/>
</dbReference>
<dbReference type="AlphaFoldDB" id="A0A3M7S3D2"/>
<gene>
    <name evidence="2" type="ORF">BpHYR1_050578</name>
</gene>
<name>A0A3M7S3D2_BRAPC</name>
<comment type="caution">
    <text evidence="2">The sequence shown here is derived from an EMBL/GenBank/DDBJ whole genome shotgun (WGS) entry which is preliminary data.</text>
</comment>
<keyword evidence="1" id="KW-0812">Transmembrane</keyword>
<keyword evidence="1" id="KW-1133">Transmembrane helix</keyword>
<keyword evidence="1" id="KW-0472">Membrane</keyword>
<keyword evidence="3" id="KW-1185">Reference proteome</keyword>
<sequence>MIIRNKVLFLKNMIYCFGLFIGNALRLYFVERPFTYTLHYNLFLHNTNFDLRIFVLFFLEFDVMKIKFNQLYKQFSLMKI</sequence>
<accession>A0A3M7S3D2</accession>
<feature type="transmembrane region" description="Helical" evidence="1">
    <location>
        <begin position="12"/>
        <end position="29"/>
    </location>
</feature>